<dbReference type="PANTHER" id="PTHR47186:SF20">
    <property type="entry name" value="DISEASE RESISTANCE PROTEIN RPS5-LIKE"/>
    <property type="match status" value="1"/>
</dbReference>
<sequence length="296" mass="33315">MRGKVPDDFEKLVSLKTLNLGYNNFTSLPASLKGLSVLKILLLPHCKELKSLPPLPSSLEFVDIAGCVVIETVPDLSELENLQELNMANCEKVVDVPGLQCLKSLRRLYLTGCRACSSVVKTRISKVSLRNLRVLSMPGSEIPDWLNEEEVTYTARKNCVLKAVLIGVVVSITSDFPESLRDHIPTLMDIQAKILKMNSPIFSTTLPLMGVPKLDEDQVHLCRFLDFNPLVFQLKEGYKVQVAKRNPPYIPGMQLKKCGVRLIFERDDEIDGDEQQLDDGYQSLSEKLARFLYHLQ</sequence>
<reference evidence="2" key="1">
    <citation type="submission" date="2025-08" db="UniProtKB">
        <authorList>
            <consortium name="RefSeq"/>
        </authorList>
    </citation>
    <scope>IDENTIFICATION</scope>
    <source>
        <tissue evidence="2">Leaf</tissue>
    </source>
</reference>
<proteinExistence type="predicted"/>
<dbReference type="RefSeq" id="XP_048136196.1">
    <property type="nucleotide sequence ID" value="XM_048280239.1"/>
</dbReference>
<dbReference type="InterPro" id="IPR001611">
    <property type="entry name" value="Leu-rich_rpt"/>
</dbReference>
<accession>A0ABM3HHW1</accession>
<name>A0ABM3HHW1_9MYRT</name>
<evidence type="ECO:0000313" key="2">
    <source>
        <dbReference type="RefSeq" id="XP_048136196.1"/>
    </source>
</evidence>
<dbReference type="Pfam" id="PF00560">
    <property type="entry name" value="LRR_1"/>
    <property type="match status" value="1"/>
</dbReference>
<dbReference type="Gene3D" id="3.80.10.10">
    <property type="entry name" value="Ribonuclease Inhibitor"/>
    <property type="match status" value="1"/>
</dbReference>
<organism evidence="1 2">
    <name type="scientific">Rhodamnia argentea</name>
    <dbReference type="NCBI Taxonomy" id="178133"/>
    <lineage>
        <taxon>Eukaryota</taxon>
        <taxon>Viridiplantae</taxon>
        <taxon>Streptophyta</taxon>
        <taxon>Embryophyta</taxon>
        <taxon>Tracheophyta</taxon>
        <taxon>Spermatophyta</taxon>
        <taxon>Magnoliopsida</taxon>
        <taxon>eudicotyledons</taxon>
        <taxon>Gunneridae</taxon>
        <taxon>Pentapetalae</taxon>
        <taxon>rosids</taxon>
        <taxon>malvids</taxon>
        <taxon>Myrtales</taxon>
        <taxon>Myrtaceae</taxon>
        <taxon>Myrtoideae</taxon>
        <taxon>Myrteae</taxon>
        <taxon>Australasian group</taxon>
        <taxon>Rhodamnia</taxon>
    </lineage>
</organism>
<gene>
    <name evidence="2" type="primary">LOC125315414</name>
</gene>
<dbReference type="GeneID" id="125315414"/>
<dbReference type="InterPro" id="IPR032675">
    <property type="entry name" value="LRR_dom_sf"/>
</dbReference>
<keyword evidence="1" id="KW-1185">Reference proteome</keyword>
<protein>
    <submittedName>
        <fullName evidence="2">Probable disease resistance protein At4g19520</fullName>
    </submittedName>
</protein>
<dbReference type="Proteomes" id="UP000827889">
    <property type="component" value="Chromosome 6"/>
</dbReference>
<evidence type="ECO:0000313" key="1">
    <source>
        <dbReference type="Proteomes" id="UP000827889"/>
    </source>
</evidence>
<dbReference type="PANTHER" id="PTHR47186">
    <property type="entry name" value="LEUCINE-RICH REPEAT-CONTAINING PROTEIN 57"/>
    <property type="match status" value="1"/>
</dbReference>
<dbReference type="PROSITE" id="PS51450">
    <property type="entry name" value="LRR"/>
    <property type="match status" value="1"/>
</dbReference>
<dbReference type="SUPFAM" id="SSF52058">
    <property type="entry name" value="L domain-like"/>
    <property type="match status" value="1"/>
</dbReference>